<accession>A0A2Z3GTL0</accession>
<keyword evidence="2" id="KW-1185">Reference proteome</keyword>
<proteinExistence type="predicted"/>
<evidence type="ECO:0000313" key="1">
    <source>
        <dbReference type="EMBL" id="AWM35871.1"/>
    </source>
</evidence>
<dbReference type="KEGG" id="gog:C1280_01790"/>
<dbReference type="EMBL" id="CP025958">
    <property type="protein sequence ID" value="AWM35871.1"/>
    <property type="molecule type" value="Genomic_DNA"/>
</dbReference>
<evidence type="ECO:0000313" key="2">
    <source>
        <dbReference type="Proteomes" id="UP000245802"/>
    </source>
</evidence>
<dbReference type="RefSeq" id="WP_010049206.1">
    <property type="nucleotide sequence ID" value="NZ_CP025958.1"/>
</dbReference>
<reference evidence="1 2" key="1">
    <citation type="submission" date="2018-01" db="EMBL/GenBank/DDBJ databases">
        <title>G. obscuriglobus.</title>
        <authorList>
            <person name="Franke J."/>
            <person name="Blomberg W."/>
            <person name="Selmecki A."/>
        </authorList>
    </citation>
    <scope>NUCLEOTIDE SEQUENCE [LARGE SCALE GENOMIC DNA]</scope>
    <source>
        <strain evidence="1 2">DSM 5831</strain>
    </source>
</reference>
<dbReference type="Proteomes" id="UP000245802">
    <property type="component" value="Chromosome"/>
</dbReference>
<name>A0A2Z3GTL0_9BACT</name>
<organism evidence="1 2">
    <name type="scientific">Gemmata obscuriglobus</name>
    <dbReference type="NCBI Taxonomy" id="114"/>
    <lineage>
        <taxon>Bacteria</taxon>
        <taxon>Pseudomonadati</taxon>
        <taxon>Planctomycetota</taxon>
        <taxon>Planctomycetia</taxon>
        <taxon>Gemmatales</taxon>
        <taxon>Gemmataceae</taxon>
        <taxon>Gemmata</taxon>
    </lineage>
</organism>
<dbReference type="OrthoDB" id="9554503at2"/>
<sequence length="99" mass="10835">MDASWLVRRVTVAEAEAAHTARRVSGRPAPVPFGGLSAQWRELVAEMRPGDELWEYDSPAAEWDRNMGSSGYILIRPGAEGHIRLPDGGVVACVTCRMN</sequence>
<gene>
    <name evidence="1" type="ORF">C1280_01790</name>
</gene>
<protein>
    <submittedName>
        <fullName evidence="1">Uncharacterized protein</fullName>
    </submittedName>
</protein>
<dbReference type="AlphaFoldDB" id="A0A2Z3GTL0"/>